<accession>A6K0T3</accession>
<dbReference type="EMBL" id="CH474011">
    <property type="protein sequence ID" value="EDL88135.1"/>
    <property type="molecule type" value="Genomic_DNA"/>
</dbReference>
<organism evidence="1 2">
    <name type="scientific">Rattus norvegicus</name>
    <name type="common">Rat</name>
    <dbReference type="NCBI Taxonomy" id="10116"/>
    <lineage>
        <taxon>Eukaryota</taxon>
        <taxon>Metazoa</taxon>
        <taxon>Chordata</taxon>
        <taxon>Craniata</taxon>
        <taxon>Vertebrata</taxon>
        <taxon>Euteleostomi</taxon>
        <taxon>Mammalia</taxon>
        <taxon>Eutheria</taxon>
        <taxon>Euarchontoglires</taxon>
        <taxon>Glires</taxon>
        <taxon>Rodentia</taxon>
        <taxon>Myomorpha</taxon>
        <taxon>Muroidea</taxon>
        <taxon>Muridae</taxon>
        <taxon>Murinae</taxon>
        <taxon>Rattus</taxon>
    </lineage>
</organism>
<proteinExistence type="predicted"/>
<sequence length="65" mass="7643">MFQMRWLCGKLGRRRPVLEEGMSLVEGLTWLDTLSFLSQRKMLVVGLKLERRMVSFPPDFNNSLK</sequence>
<evidence type="ECO:0000313" key="1">
    <source>
        <dbReference type="EMBL" id="EDL88135.1"/>
    </source>
</evidence>
<dbReference type="Proteomes" id="UP000234681">
    <property type="component" value="Chromosome 4"/>
</dbReference>
<name>A6K0T3_RAT</name>
<gene>
    <name evidence="1" type="ORF">rCG_52440</name>
</gene>
<dbReference type="AlphaFoldDB" id="A6K0T3"/>
<evidence type="ECO:0000313" key="2">
    <source>
        <dbReference type="Proteomes" id="UP000234681"/>
    </source>
</evidence>
<reference evidence="1 2" key="1">
    <citation type="submission" date="2005-09" db="EMBL/GenBank/DDBJ databases">
        <authorList>
            <person name="Mural R.J."/>
            <person name="Li P.W."/>
            <person name="Adams M.D."/>
            <person name="Amanatides P.G."/>
            <person name="Baden-Tillson H."/>
            <person name="Barnstead M."/>
            <person name="Chin S.H."/>
            <person name="Dew I."/>
            <person name="Evans C.A."/>
            <person name="Ferriera S."/>
            <person name="Flanigan M."/>
            <person name="Fosler C."/>
            <person name="Glodek A."/>
            <person name="Gu Z."/>
            <person name="Holt R.A."/>
            <person name="Jennings D."/>
            <person name="Kraft C.L."/>
            <person name="Lu F."/>
            <person name="Nguyen T."/>
            <person name="Nusskern D.R."/>
            <person name="Pfannkoch C.M."/>
            <person name="Sitter C."/>
            <person name="Sutton G.G."/>
            <person name="Venter J.C."/>
            <person name="Wang Z."/>
            <person name="Woodage T."/>
            <person name="Zheng X.H."/>
            <person name="Zhong F."/>
        </authorList>
    </citation>
    <scope>NUCLEOTIDE SEQUENCE [LARGE SCALE GENOMIC DNA]</scope>
    <source>
        <strain>BN</strain>
        <strain evidence="2">Sprague-Dawley</strain>
    </source>
</reference>
<protein>
    <submittedName>
        <fullName evidence="1">RCG52440</fullName>
    </submittedName>
</protein>